<dbReference type="Proteomes" id="UP000008064">
    <property type="component" value="Unassembled WGS sequence"/>
</dbReference>
<proteinExistence type="predicted"/>
<feature type="region of interest" description="Disordered" evidence="1">
    <location>
        <begin position="1"/>
        <end position="78"/>
    </location>
</feature>
<reference evidence="3" key="1">
    <citation type="submission" date="2011-04" db="EMBL/GenBank/DDBJ databases">
        <title>Evolution of plant cell wall degrading machinery underlies the functional diversity of forest fungi.</title>
        <authorList>
            <consortium name="US DOE Joint Genome Institute (JGI-PGF)"/>
            <person name="Eastwood D.C."/>
            <person name="Floudas D."/>
            <person name="Binder M."/>
            <person name="Majcherczyk A."/>
            <person name="Schneider P."/>
            <person name="Aerts A."/>
            <person name="Asiegbu F.O."/>
            <person name="Baker S.E."/>
            <person name="Barry K."/>
            <person name="Bendiksby M."/>
            <person name="Blumentritt M."/>
            <person name="Coutinho P.M."/>
            <person name="Cullen D."/>
            <person name="Cullen D."/>
            <person name="Gathman A."/>
            <person name="Goodell B."/>
            <person name="Henrissat B."/>
            <person name="Ihrmark K."/>
            <person name="Kauserud H."/>
            <person name="Kohler A."/>
            <person name="LaButti K."/>
            <person name="Lapidus A."/>
            <person name="Lavin J.L."/>
            <person name="Lee Y.-H."/>
            <person name="Lindquist E."/>
            <person name="Lilly W."/>
            <person name="Lucas S."/>
            <person name="Morin E."/>
            <person name="Murat C."/>
            <person name="Oguiza J.A."/>
            <person name="Park J."/>
            <person name="Pisabarro A.G."/>
            <person name="Riley R."/>
            <person name="Rosling A."/>
            <person name="Salamov A."/>
            <person name="Schmidt O."/>
            <person name="Schmutz J."/>
            <person name="Skrede I."/>
            <person name="Stenlid J."/>
            <person name="Wiebenga A."/>
            <person name="Xie X."/>
            <person name="Kues U."/>
            <person name="Hibbett D.S."/>
            <person name="Hoffmeister D."/>
            <person name="Hogberg N."/>
            <person name="Martin F."/>
            <person name="Grigoriev I.V."/>
            <person name="Watkinson S.C."/>
        </authorList>
    </citation>
    <scope>NUCLEOTIDE SEQUENCE</scope>
    <source>
        <strain evidence="3">S7.9</strain>
    </source>
</reference>
<feature type="region of interest" description="Disordered" evidence="1">
    <location>
        <begin position="227"/>
        <end position="256"/>
    </location>
</feature>
<dbReference type="InterPro" id="IPR036887">
    <property type="entry name" value="HTH_APSES_sf"/>
</dbReference>
<feature type="compositionally biased region" description="Polar residues" evidence="1">
    <location>
        <begin position="581"/>
        <end position="593"/>
    </location>
</feature>
<dbReference type="OrthoDB" id="5597783at2759"/>
<dbReference type="Gene3D" id="3.10.260.10">
    <property type="entry name" value="Transcription regulator HTH, APSES-type DNA-binding domain"/>
    <property type="match status" value="1"/>
</dbReference>
<protein>
    <recommendedName>
        <fullName evidence="2">GDS1 winged helix domain-containing protein</fullName>
    </recommendedName>
</protein>
<dbReference type="GO" id="GO:0003677">
    <property type="term" value="F:DNA binding"/>
    <property type="evidence" value="ECO:0007669"/>
    <property type="project" value="InterPro"/>
</dbReference>
<feature type="compositionally biased region" description="Basic and acidic residues" evidence="1">
    <location>
        <begin position="305"/>
        <end position="317"/>
    </location>
</feature>
<evidence type="ECO:0000256" key="1">
    <source>
        <dbReference type="SAM" id="MobiDB-lite"/>
    </source>
</evidence>
<feature type="compositionally biased region" description="Acidic residues" evidence="1">
    <location>
        <begin position="431"/>
        <end position="452"/>
    </location>
</feature>
<feature type="region of interest" description="Disordered" evidence="1">
    <location>
        <begin position="269"/>
        <end position="471"/>
    </location>
</feature>
<gene>
    <name evidence="3" type="ORF">SERLADRAFT_443950</name>
</gene>
<feature type="region of interest" description="Disordered" evidence="1">
    <location>
        <begin position="571"/>
        <end position="593"/>
    </location>
</feature>
<dbReference type="GeneID" id="18816029"/>
<feature type="compositionally biased region" description="Low complexity" evidence="1">
    <location>
        <begin position="319"/>
        <end position="331"/>
    </location>
</feature>
<dbReference type="InterPro" id="IPR057511">
    <property type="entry name" value="WH_GDS1"/>
</dbReference>
<feature type="compositionally biased region" description="Basic and acidic residues" evidence="1">
    <location>
        <begin position="238"/>
        <end position="252"/>
    </location>
</feature>
<sequence length="1047" mass="114780">MHSSFTPHLISRPDGHIPHNTNSHHQYGTRIRQNSIIKPSARLRQSPDPPRRIRPAPSHKLKPTDHTPNSPLTTPSNFPVFPPPHVLLHPEDANSKVFLAIGRAFLSVDNHAMTIKDLAEMTLHFGLICQNVSAAGQAITTYIRTHMQRCEIQQDHPLLLRHVLSGTISDDDLLPALHSRTGGAHCPLNSENRITNFRRGTMVWYLSKATGIPCPFARAGIRLSDYGENGKVGMLSGPKDRKRERDRQRRAEQCGQKRKRLLRGCFDYESETDSGEDDQRPPKVKLTLRLKPRNSPMSSETQSVDSREVIDLSKDSSDSDSSASGSGQSAYSDDEAVQDTAPARPLKPTHDVPWSLPPYPRRSISIPSYTPTCDDSTPPLTSPSVSPTHHRRSPSVPHSVASLPPDSEDEADDYHITMTGLRSRLVREGSEPNEVDWDVDFDSDEDDDEDGDAGSRWDSPGPRSPSAPYPDVVDTSAVVKQESLDVRGMLDAWENLDSSICVGSRGCGALDTKIADIVAQAVSEMDKSPLEDVKVEDLEFWDWDMTFNPGYMNAKWHDTSVDEIIPDIKQEDEGDLDSPFSEPTASTMSPTDTCVSPSSFSPLSQYTSSGYPTYAGIAEFRRHSELTWKDVELLGPDSVHPQEFDDGVWQDGAEKKVRVKIETSSIPRRDVSTPPISEPRQGSIPARTREPSPSTVHSRLPSLSSVPCKSPPCDDNNRVSDEVVVVHTCEPCTPAVSATQIEGISVYQMTLGLLPLVRRIDTDFVNLTPIVAFLSQHSSSSDSSSPSLVIPMLPNAATITRGSAAVIGTWVPLSAAKSFAQQHIEHLPKGLAEIFLSDELVMRFPVALRDFHRASERGRKLQVFGPGFGGSVGSEVGQAGNEGVKAATCVQQGGDVEAYTREKGDSKCIGADWDLGTDGNPNLGAHDPLLSIHTSFSLALAALRPASDDTIVPETPLSPTEQEMFRTLCVDPDWEREKENESAMTVEETAKITPSAEPNVVNVKEDVRPTSSSGSERFLRRSKRVATAAVVASRPCTRSHKKGLRRS</sequence>
<feature type="compositionally biased region" description="Basic residues" evidence="1">
    <location>
        <begin position="52"/>
        <end position="61"/>
    </location>
</feature>
<dbReference type="KEGG" id="sla:SERLADRAFT_443950"/>
<feature type="compositionally biased region" description="Polar residues" evidence="1">
    <location>
        <begin position="66"/>
        <end position="77"/>
    </location>
</feature>
<evidence type="ECO:0000259" key="2">
    <source>
        <dbReference type="Pfam" id="PF25318"/>
    </source>
</evidence>
<name>F8PE21_SERL9</name>
<dbReference type="HOGENOM" id="CLU_005547_0_0_1"/>
<dbReference type="AlphaFoldDB" id="F8PE21"/>
<feature type="domain" description="GDS1 winged helix" evidence="2">
    <location>
        <begin position="89"/>
        <end position="163"/>
    </location>
</feature>
<feature type="compositionally biased region" description="Basic residues" evidence="1">
    <location>
        <begin position="282"/>
        <end position="292"/>
    </location>
</feature>
<feature type="compositionally biased region" description="Low complexity" evidence="1">
    <location>
        <begin position="361"/>
        <end position="387"/>
    </location>
</feature>
<feature type="compositionally biased region" description="Polar residues" evidence="1">
    <location>
        <begin position="691"/>
        <end position="707"/>
    </location>
</feature>
<dbReference type="SUPFAM" id="SSF54616">
    <property type="entry name" value="DNA-binding domain of Mlu1-box binding protein MBP1"/>
    <property type="match status" value="1"/>
</dbReference>
<organism>
    <name type="scientific">Serpula lacrymans var. lacrymans (strain S7.9)</name>
    <name type="common">Dry rot fungus</name>
    <dbReference type="NCBI Taxonomy" id="578457"/>
    <lineage>
        <taxon>Eukaryota</taxon>
        <taxon>Fungi</taxon>
        <taxon>Dikarya</taxon>
        <taxon>Basidiomycota</taxon>
        <taxon>Agaricomycotina</taxon>
        <taxon>Agaricomycetes</taxon>
        <taxon>Agaricomycetidae</taxon>
        <taxon>Boletales</taxon>
        <taxon>Coniophorineae</taxon>
        <taxon>Serpulaceae</taxon>
        <taxon>Serpula</taxon>
    </lineage>
</organism>
<dbReference type="RefSeq" id="XP_007324645.1">
    <property type="nucleotide sequence ID" value="XM_007324583.1"/>
</dbReference>
<feature type="region of interest" description="Disordered" evidence="1">
    <location>
        <begin position="662"/>
        <end position="714"/>
    </location>
</feature>
<feature type="compositionally biased region" description="Polar residues" evidence="1">
    <location>
        <begin position="295"/>
        <end position="304"/>
    </location>
</feature>
<accession>F8PE21</accession>
<feature type="compositionally biased region" description="Polar residues" evidence="1">
    <location>
        <begin position="19"/>
        <end position="37"/>
    </location>
</feature>
<feature type="compositionally biased region" description="Basic and acidic residues" evidence="1">
    <location>
        <begin position="662"/>
        <end position="671"/>
    </location>
</feature>
<evidence type="ECO:0000313" key="3">
    <source>
        <dbReference type="EMBL" id="EGO18618.1"/>
    </source>
</evidence>
<dbReference type="EMBL" id="GL945447">
    <property type="protein sequence ID" value="EGO18618.1"/>
    <property type="molecule type" value="Genomic_DNA"/>
</dbReference>
<dbReference type="Pfam" id="PF25318">
    <property type="entry name" value="WHD_GDS1"/>
    <property type="match status" value="1"/>
</dbReference>